<name>A0A382IT75_9ZZZZ</name>
<evidence type="ECO:0000313" key="1">
    <source>
        <dbReference type="EMBL" id="SVC02387.1"/>
    </source>
</evidence>
<dbReference type="AlphaFoldDB" id="A0A382IT75"/>
<proteinExistence type="predicted"/>
<sequence length="66" mass="7208">MAGGVFASLLVLSYNQAENLEEVVGDIESLDRNLAKEIDDGAGFGWIEANLDLAREDNKNLLDKRA</sequence>
<dbReference type="EMBL" id="UINC01069196">
    <property type="protein sequence ID" value="SVC02387.1"/>
    <property type="molecule type" value="Genomic_DNA"/>
</dbReference>
<feature type="non-terminal residue" evidence="1">
    <location>
        <position position="66"/>
    </location>
</feature>
<organism evidence="1">
    <name type="scientific">marine metagenome</name>
    <dbReference type="NCBI Taxonomy" id="408172"/>
    <lineage>
        <taxon>unclassified sequences</taxon>
        <taxon>metagenomes</taxon>
        <taxon>ecological metagenomes</taxon>
    </lineage>
</organism>
<gene>
    <name evidence="1" type="ORF">METZ01_LOCUS255241</name>
</gene>
<reference evidence="1" key="1">
    <citation type="submission" date="2018-05" db="EMBL/GenBank/DDBJ databases">
        <authorList>
            <person name="Lanie J.A."/>
            <person name="Ng W.-L."/>
            <person name="Kazmierczak K.M."/>
            <person name="Andrzejewski T.M."/>
            <person name="Davidsen T.M."/>
            <person name="Wayne K.J."/>
            <person name="Tettelin H."/>
            <person name="Glass J.I."/>
            <person name="Rusch D."/>
            <person name="Podicherti R."/>
            <person name="Tsui H.-C.T."/>
            <person name="Winkler M.E."/>
        </authorList>
    </citation>
    <scope>NUCLEOTIDE SEQUENCE</scope>
</reference>
<protein>
    <submittedName>
        <fullName evidence="1">Uncharacterized protein</fullName>
    </submittedName>
</protein>
<accession>A0A382IT75</accession>